<dbReference type="KEGG" id="gtt:GUITHDRAFT_110236"/>
<dbReference type="OMA" id="CEKMQLW"/>
<reference evidence="3 5" key="1">
    <citation type="journal article" date="2012" name="Nature">
        <title>Algal genomes reveal evolutionary mosaicism and the fate of nucleomorphs.</title>
        <authorList>
            <consortium name="DOE Joint Genome Institute"/>
            <person name="Curtis B.A."/>
            <person name="Tanifuji G."/>
            <person name="Burki F."/>
            <person name="Gruber A."/>
            <person name="Irimia M."/>
            <person name="Maruyama S."/>
            <person name="Arias M.C."/>
            <person name="Ball S.G."/>
            <person name="Gile G.H."/>
            <person name="Hirakawa Y."/>
            <person name="Hopkins J.F."/>
            <person name="Kuo A."/>
            <person name="Rensing S.A."/>
            <person name="Schmutz J."/>
            <person name="Symeonidi A."/>
            <person name="Elias M."/>
            <person name="Eveleigh R.J."/>
            <person name="Herman E.K."/>
            <person name="Klute M.J."/>
            <person name="Nakayama T."/>
            <person name="Obornik M."/>
            <person name="Reyes-Prieto A."/>
            <person name="Armbrust E.V."/>
            <person name="Aves S.J."/>
            <person name="Beiko R.G."/>
            <person name="Coutinho P."/>
            <person name="Dacks J.B."/>
            <person name="Durnford D.G."/>
            <person name="Fast N.M."/>
            <person name="Green B.R."/>
            <person name="Grisdale C.J."/>
            <person name="Hempel F."/>
            <person name="Henrissat B."/>
            <person name="Hoppner M.P."/>
            <person name="Ishida K."/>
            <person name="Kim E."/>
            <person name="Koreny L."/>
            <person name="Kroth P.G."/>
            <person name="Liu Y."/>
            <person name="Malik S.B."/>
            <person name="Maier U.G."/>
            <person name="McRose D."/>
            <person name="Mock T."/>
            <person name="Neilson J.A."/>
            <person name="Onodera N.T."/>
            <person name="Poole A.M."/>
            <person name="Pritham E.J."/>
            <person name="Richards T.A."/>
            <person name="Rocap G."/>
            <person name="Roy S.W."/>
            <person name="Sarai C."/>
            <person name="Schaack S."/>
            <person name="Shirato S."/>
            <person name="Slamovits C.H."/>
            <person name="Spencer D.F."/>
            <person name="Suzuki S."/>
            <person name="Worden A.Z."/>
            <person name="Zauner S."/>
            <person name="Barry K."/>
            <person name="Bell C."/>
            <person name="Bharti A.K."/>
            <person name="Crow J.A."/>
            <person name="Grimwood J."/>
            <person name="Kramer R."/>
            <person name="Lindquist E."/>
            <person name="Lucas S."/>
            <person name="Salamov A."/>
            <person name="McFadden G.I."/>
            <person name="Lane C.E."/>
            <person name="Keeling P.J."/>
            <person name="Gray M.W."/>
            <person name="Grigoriev I.V."/>
            <person name="Archibald J.M."/>
        </authorList>
    </citation>
    <scope>NUCLEOTIDE SEQUENCE</scope>
    <source>
        <strain evidence="3 5">CCMP2712</strain>
    </source>
</reference>
<dbReference type="HOGENOM" id="CLU_573013_0_0_1"/>
<dbReference type="Proteomes" id="UP000011087">
    <property type="component" value="Unassembled WGS sequence"/>
</dbReference>
<protein>
    <recommendedName>
        <fullName evidence="2">3-beta hydroxysteroid dehydrogenase/isomerase domain-containing protein</fullName>
    </recommendedName>
</protein>
<dbReference type="InterPro" id="IPR002225">
    <property type="entry name" value="3Beta_OHSteriod_DH/Estase"/>
</dbReference>
<dbReference type="EMBL" id="JH993008">
    <property type="protein sequence ID" value="EKX43781.1"/>
    <property type="molecule type" value="Genomic_DNA"/>
</dbReference>
<evidence type="ECO:0000256" key="1">
    <source>
        <dbReference type="ARBA" id="ARBA00023002"/>
    </source>
</evidence>
<dbReference type="EnsemblProtists" id="EKX43781">
    <property type="protein sequence ID" value="EKX43781"/>
    <property type="gene ID" value="GUITHDRAFT_110236"/>
</dbReference>
<proteinExistence type="predicted"/>
<dbReference type="OrthoDB" id="2735536at2759"/>
<dbReference type="GeneID" id="17300534"/>
<dbReference type="Gene3D" id="3.40.50.720">
    <property type="entry name" value="NAD(P)-binding Rossmann-like Domain"/>
    <property type="match status" value="1"/>
</dbReference>
<dbReference type="Pfam" id="PF01073">
    <property type="entry name" value="3Beta_HSD"/>
    <property type="match status" value="1"/>
</dbReference>
<reference evidence="5" key="2">
    <citation type="submission" date="2012-11" db="EMBL/GenBank/DDBJ databases">
        <authorList>
            <person name="Kuo A."/>
            <person name="Curtis B.A."/>
            <person name="Tanifuji G."/>
            <person name="Burki F."/>
            <person name="Gruber A."/>
            <person name="Irimia M."/>
            <person name="Maruyama S."/>
            <person name="Arias M.C."/>
            <person name="Ball S.G."/>
            <person name="Gile G.H."/>
            <person name="Hirakawa Y."/>
            <person name="Hopkins J.F."/>
            <person name="Rensing S.A."/>
            <person name="Schmutz J."/>
            <person name="Symeonidi A."/>
            <person name="Elias M."/>
            <person name="Eveleigh R.J."/>
            <person name="Herman E.K."/>
            <person name="Klute M.J."/>
            <person name="Nakayama T."/>
            <person name="Obornik M."/>
            <person name="Reyes-Prieto A."/>
            <person name="Armbrust E.V."/>
            <person name="Aves S.J."/>
            <person name="Beiko R.G."/>
            <person name="Coutinho P."/>
            <person name="Dacks J.B."/>
            <person name="Durnford D.G."/>
            <person name="Fast N.M."/>
            <person name="Green B.R."/>
            <person name="Grisdale C."/>
            <person name="Hempe F."/>
            <person name="Henrissat B."/>
            <person name="Hoppner M.P."/>
            <person name="Ishida K.-I."/>
            <person name="Kim E."/>
            <person name="Koreny L."/>
            <person name="Kroth P.G."/>
            <person name="Liu Y."/>
            <person name="Malik S.-B."/>
            <person name="Maier U.G."/>
            <person name="McRose D."/>
            <person name="Mock T."/>
            <person name="Neilson J.A."/>
            <person name="Onodera N.T."/>
            <person name="Poole A.M."/>
            <person name="Pritham E.J."/>
            <person name="Richards T.A."/>
            <person name="Rocap G."/>
            <person name="Roy S.W."/>
            <person name="Sarai C."/>
            <person name="Schaack S."/>
            <person name="Shirato S."/>
            <person name="Slamovits C.H."/>
            <person name="Spencer D.F."/>
            <person name="Suzuki S."/>
            <person name="Worden A.Z."/>
            <person name="Zauner S."/>
            <person name="Barry K."/>
            <person name="Bell C."/>
            <person name="Bharti A.K."/>
            <person name="Crow J.A."/>
            <person name="Grimwood J."/>
            <person name="Kramer R."/>
            <person name="Lindquist E."/>
            <person name="Lucas S."/>
            <person name="Salamov A."/>
            <person name="McFadden G.I."/>
            <person name="Lane C.E."/>
            <person name="Keeling P.J."/>
            <person name="Gray M.W."/>
            <person name="Grigoriev I.V."/>
            <person name="Archibald J.M."/>
        </authorList>
    </citation>
    <scope>NUCLEOTIDE SEQUENCE</scope>
    <source>
        <strain evidence="5">CCMP2712</strain>
    </source>
</reference>
<dbReference type="InterPro" id="IPR036291">
    <property type="entry name" value="NAD(P)-bd_dom_sf"/>
</dbReference>
<feature type="domain" description="3-beta hydroxysteroid dehydrogenase/isomerase" evidence="2">
    <location>
        <begin position="139"/>
        <end position="298"/>
    </location>
</feature>
<name>L1J5L5_GUITC</name>
<keyword evidence="5" id="KW-1185">Reference proteome</keyword>
<dbReference type="PaxDb" id="55529-EKX43781"/>
<dbReference type="PANTHER" id="PTHR10366:SF564">
    <property type="entry name" value="STEROL-4-ALPHA-CARBOXYLATE 3-DEHYDROGENASE, DECARBOXYLATING"/>
    <property type="match status" value="1"/>
</dbReference>
<dbReference type="InterPro" id="IPR050425">
    <property type="entry name" value="NAD(P)_dehydrat-like"/>
</dbReference>
<accession>L1J5L5</accession>
<dbReference type="GO" id="GO:0016616">
    <property type="term" value="F:oxidoreductase activity, acting on the CH-OH group of donors, NAD or NADP as acceptor"/>
    <property type="evidence" value="ECO:0007669"/>
    <property type="project" value="InterPro"/>
</dbReference>
<keyword evidence="1" id="KW-0560">Oxidoreductase</keyword>
<reference evidence="4" key="3">
    <citation type="submission" date="2016-03" db="UniProtKB">
        <authorList>
            <consortium name="EnsemblProtists"/>
        </authorList>
    </citation>
    <scope>IDENTIFICATION</scope>
</reference>
<dbReference type="GO" id="GO:0006694">
    <property type="term" value="P:steroid biosynthetic process"/>
    <property type="evidence" value="ECO:0007669"/>
    <property type="project" value="InterPro"/>
</dbReference>
<dbReference type="SUPFAM" id="SSF51735">
    <property type="entry name" value="NAD(P)-binding Rossmann-fold domains"/>
    <property type="match status" value="1"/>
</dbReference>
<gene>
    <name evidence="3" type="ORF">GUITHDRAFT_110236</name>
</gene>
<dbReference type="RefSeq" id="XP_005830761.1">
    <property type="nucleotide sequence ID" value="XM_005830704.1"/>
</dbReference>
<organism evidence="3">
    <name type="scientific">Guillardia theta (strain CCMP2712)</name>
    <name type="common">Cryptophyte</name>
    <dbReference type="NCBI Taxonomy" id="905079"/>
    <lineage>
        <taxon>Eukaryota</taxon>
        <taxon>Cryptophyceae</taxon>
        <taxon>Pyrenomonadales</taxon>
        <taxon>Geminigeraceae</taxon>
        <taxon>Guillardia</taxon>
    </lineage>
</organism>
<evidence type="ECO:0000313" key="5">
    <source>
        <dbReference type="Proteomes" id="UP000011087"/>
    </source>
</evidence>
<sequence length="477" mass="52671">MLYFSGRRVYVNSPSHVLYFAKMLPRRLRVRAECIPALLCLVLLLNTNFLCATSSRDEISPPRPLLAYQVSDNLRLRGGAFWFSAVAGPAEKAAFWRQVSTAPAQWIRDRLQKLCPFGSKEANIAAKELSSQGPGDTVLVTGASGFLAGHVINELIKRGYHVRGTVRTFNDTQKVAALQQLFPKLELYEADLLDDGSFNEAIKGCKFVLHTASPFHYEVQNPETDLVEPAVKGTMNILRGSRVVGGVRRVVITSSAAAILTLNIPSDQNYAWSEDDWNVDTTLEDNAYRYSKTLAEQAAWVWIASALNSHNYGVAGGFSDPKEIKKALDAGGQEYKVDFDIVTMNPSFLTGPSLSNRTDSESTKLIKDLLDGRYSHNGTNGGRCIGCVDVRDVAAAHVNAMENPSAFGRYLISSDKGISHLELANMLKSDKRFKDFPLPRHSMEPITYKPCYNTAKIRDAAEDLIRKNLIEQGAMAA</sequence>
<evidence type="ECO:0000259" key="2">
    <source>
        <dbReference type="Pfam" id="PF01073"/>
    </source>
</evidence>
<evidence type="ECO:0000313" key="4">
    <source>
        <dbReference type="EnsemblProtists" id="EKX43781"/>
    </source>
</evidence>
<dbReference type="PANTHER" id="PTHR10366">
    <property type="entry name" value="NAD DEPENDENT EPIMERASE/DEHYDRATASE"/>
    <property type="match status" value="1"/>
</dbReference>
<evidence type="ECO:0000313" key="3">
    <source>
        <dbReference type="EMBL" id="EKX43781.1"/>
    </source>
</evidence>
<dbReference type="STRING" id="905079.L1J5L5"/>
<dbReference type="AlphaFoldDB" id="L1J5L5"/>
<dbReference type="eggNOG" id="KOG1502">
    <property type="taxonomic scope" value="Eukaryota"/>
</dbReference>